<dbReference type="Proteomes" id="UP000001555">
    <property type="component" value="Unassembled WGS sequence"/>
</dbReference>
<evidence type="ECO:0000313" key="3">
    <source>
        <dbReference type="EnsemblMetazoa" id="ISCW011797-PA"/>
    </source>
</evidence>
<dbReference type="EMBL" id="ABJB010381896">
    <property type="status" value="NOT_ANNOTATED_CDS"/>
    <property type="molecule type" value="Genomic_DNA"/>
</dbReference>
<feature type="compositionally biased region" description="Polar residues" evidence="1">
    <location>
        <begin position="31"/>
        <end position="41"/>
    </location>
</feature>
<keyword evidence="4" id="KW-1185">Reference proteome</keyword>
<reference evidence="3" key="2">
    <citation type="submission" date="2020-05" db="UniProtKB">
        <authorList>
            <consortium name="EnsemblMetazoa"/>
        </authorList>
    </citation>
    <scope>IDENTIFICATION</scope>
    <source>
        <strain evidence="3">wikel</strain>
    </source>
</reference>
<dbReference type="AlphaFoldDB" id="B7Q782"/>
<dbReference type="PaxDb" id="6945-B7Q782"/>
<accession>B7Q782</accession>
<dbReference type="VEuPathDB" id="VectorBase:ISCW011797"/>
<reference evidence="2 4" key="1">
    <citation type="submission" date="2008-03" db="EMBL/GenBank/DDBJ databases">
        <title>Annotation of Ixodes scapularis.</title>
        <authorList>
            <consortium name="Ixodes scapularis Genome Project Consortium"/>
            <person name="Caler E."/>
            <person name="Hannick L.I."/>
            <person name="Bidwell S."/>
            <person name="Joardar V."/>
            <person name="Thiagarajan M."/>
            <person name="Amedeo P."/>
            <person name="Galinsky K.J."/>
            <person name="Schobel S."/>
            <person name="Inman J."/>
            <person name="Hostetler J."/>
            <person name="Miller J."/>
            <person name="Hammond M."/>
            <person name="Megy K."/>
            <person name="Lawson D."/>
            <person name="Kodira C."/>
            <person name="Sutton G."/>
            <person name="Meyer J."/>
            <person name="Hill C.A."/>
            <person name="Birren B."/>
            <person name="Nene V."/>
            <person name="Collins F."/>
            <person name="Alarcon-Chaidez F."/>
            <person name="Wikel S."/>
            <person name="Strausberg R."/>
        </authorList>
    </citation>
    <scope>NUCLEOTIDE SEQUENCE [LARGE SCALE GENOMIC DNA]</scope>
    <source>
        <strain evidence="4">Wikel</strain>
        <strain evidence="2">Wikel colony</strain>
    </source>
</reference>
<dbReference type="HOGENOM" id="CLU_2963355_0_0_1"/>
<gene>
    <name evidence="2" type="ORF">IscW_ISCW011797</name>
</gene>
<evidence type="ECO:0000313" key="4">
    <source>
        <dbReference type="Proteomes" id="UP000001555"/>
    </source>
</evidence>
<sequence length="59" mass="6362">MAAKWPTRLKDACNSGKATPQTRCPRCVPDTPTSANGKPRTSSLLLLSLGSSVYLDSRR</sequence>
<dbReference type="VEuPathDB" id="VectorBase:ISCI011797"/>
<dbReference type="EnsemblMetazoa" id="ISCW011797-RA">
    <property type="protein sequence ID" value="ISCW011797-PA"/>
    <property type="gene ID" value="ISCW011797"/>
</dbReference>
<protein>
    <submittedName>
        <fullName evidence="2 3">Uncharacterized protein</fullName>
    </submittedName>
</protein>
<name>B7Q782_IXOSC</name>
<dbReference type="EMBL" id="DS872889">
    <property type="protein sequence ID" value="EEC14704.1"/>
    <property type="molecule type" value="Genomic_DNA"/>
</dbReference>
<feature type="region of interest" description="Disordered" evidence="1">
    <location>
        <begin position="1"/>
        <end position="42"/>
    </location>
</feature>
<proteinExistence type="predicted"/>
<dbReference type="EMBL" id="ABJB010267805">
    <property type="status" value="NOT_ANNOTATED_CDS"/>
    <property type="molecule type" value="Genomic_DNA"/>
</dbReference>
<evidence type="ECO:0000313" key="2">
    <source>
        <dbReference type="EMBL" id="EEC14704.1"/>
    </source>
</evidence>
<organism>
    <name type="scientific">Ixodes scapularis</name>
    <name type="common">Black-legged tick</name>
    <name type="synonym">Deer tick</name>
    <dbReference type="NCBI Taxonomy" id="6945"/>
    <lineage>
        <taxon>Eukaryota</taxon>
        <taxon>Metazoa</taxon>
        <taxon>Ecdysozoa</taxon>
        <taxon>Arthropoda</taxon>
        <taxon>Chelicerata</taxon>
        <taxon>Arachnida</taxon>
        <taxon>Acari</taxon>
        <taxon>Parasitiformes</taxon>
        <taxon>Ixodida</taxon>
        <taxon>Ixodoidea</taxon>
        <taxon>Ixodidae</taxon>
        <taxon>Ixodinae</taxon>
        <taxon>Ixodes</taxon>
    </lineage>
</organism>
<dbReference type="InParanoid" id="B7Q782"/>
<evidence type="ECO:0000256" key="1">
    <source>
        <dbReference type="SAM" id="MobiDB-lite"/>
    </source>
</evidence>